<dbReference type="GO" id="GO:0005829">
    <property type="term" value="C:cytosol"/>
    <property type="evidence" value="ECO:0007669"/>
    <property type="project" value="TreeGrafter"/>
</dbReference>
<feature type="domain" description="(+)RNA virus helicase C-terminal" evidence="1">
    <location>
        <begin position="231"/>
        <end position="358"/>
    </location>
</feature>
<evidence type="ECO:0000313" key="2">
    <source>
        <dbReference type="EMBL" id="OYT02601.1"/>
    </source>
</evidence>
<dbReference type="Gene3D" id="3.40.50.300">
    <property type="entry name" value="P-loop containing nucleotide triphosphate hydrolases"/>
    <property type="match status" value="2"/>
</dbReference>
<reference evidence="2 3" key="2">
    <citation type="submission" date="2017-09" db="EMBL/GenBank/DDBJ databases">
        <title>Tripartite evolution among Lactobacillus johnsonii, Lactobacillus taiwanensis, Lactobacillus reuteri and their rodent host.</title>
        <authorList>
            <person name="Wang T."/>
            <person name="Knowles S."/>
            <person name="Cheng C."/>
        </authorList>
    </citation>
    <scope>NUCLEOTIDE SEQUENCE [LARGE SCALE GENOMIC DNA]</scope>
    <source>
        <strain evidence="2 3">103v</strain>
    </source>
</reference>
<proteinExistence type="predicted"/>
<evidence type="ECO:0000259" key="1">
    <source>
        <dbReference type="Pfam" id="PF01443"/>
    </source>
</evidence>
<dbReference type="GO" id="GO:0003677">
    <property type="term" value="F:DNA binding"/>
    <property type="evidence" value="ECO:0007669"/>
    <property type="project" value="InterPro"/>
</dbReference>
<gene>
    <name evidence="2" type="ORF">CBG21_08100</name>
</gene>
<dbReference type="Proteomes" id="UP000216122">
    <property type="component" value="Unassembled WGS sequence"/>
</dbReference>
<dbReference type="InterPro" id="IPR000212">
    <property type="entry name" value="DNA_helicase_UvrD/REP"/>
</dbReference>
<dbReference type="InterPro" id="IPR027417">
    <property type="entry name" value="P-loop_NTPase"/>
</dbReference>
<dbReference type="RefSeq" id="WP_094504487.1">
    <property type="nucleotide sequence ID" value="NZ_NGPH01000038.1"/>
</dbReference>
<dbReference type="GO" id="GO:0043138">
    <property type="term" value="F:3'-5' DNA helicase activity"/>
    <property type="evidence" value="ECO:0007669"/>
    <property type="project" value="TreeGrafter"/>
</dbReference>
<dbReference type="GO" id="GO:0005524">
    <property type="term" value="F:ATP binding"/>
    <property type="evidence" value="ECO:0007669"/>
    <property type="project" value="InterPro"/>
</dbReference>
<dbReference type="Pfam" id="PF13245">
    <property type="entry name" value="AAA_19"/>
    <property type="match status" value="1"/>
</dbReference>
<dbReference type="AlphaFoldDB" id="A0A256VG89"/>
<sequence length="363" mass="42048">MANSIIYLAKAGAGKTYFITHRLDKLINKRILYLTFTNDNAKNLKEQLLDQNSIAGKSNCDFFEVETFDIFLWKEFIKPFEQSIILEKGLAPLKGIDYKTEPSMYTRKNQKSFWQNEKTDQLYSKQRISAIMETSCFEKGMRRLHKYFDFIVIDEFQDICKPELNLLVKMTKCNFNLVLVGDLYQSCVVTTNRRRLPYAKKDYVSIGEEEFLRKKAGFLKRYVTVDVKTLETSYRVTPDVCSWIRNKLGIPIESQSLNSGKVEITPAKDVEQRLKQCDKILVWDIVAENKVKKVISALNDDKLITWGKSKGLTYKNVCIILTKSTVEFIQGKKKVTDLKSINKFYVALTRSLGDVYLINPGYL</sequence>
<reference evidence="3" key="1">
    <citation type="submission" date="2017-05" db="EMBL/GenBank/DDBJ databases">
        <authorList>
            <person name="Lin X.B."/>
            <person name="Stothard P."/>
            <person name="Tasseva G."/>
            <person name="Walter J."/>
        </authorList>
    </citation>
    <scope>NUCLEOTIDE SEQUENCE [LARGE SCALE GENOMIC DNA]</scope>
    <source>
        <strain evidence="3">103v</strain>
    </source>
</reference>
<evidence type="ECO:0000313" key="3">
    <source>
        <dbReference type="Proteomes" id="UP000216122"/>
    </source>
</evidence>
<dbReference type="PANTHER" id="PTHR11070:SF67">
    <property type="entry name" value="DNA 3'-5' HELICASE"/>
    <property type="match status" value="1"/>
</dbReference>
<protein>
    <submittedName>
        <fullName evidence="2">AAA family ATPase</fullName>
    </submittedName>
</protein>
<organism evidence="2 3">
    <name type="scientific">Limosilactobacillus reuteri</name>
    <name type="common">Lactobacillus reuteri</name>
    <dbReference type="NCBI Taxonomy" id="1598"/>
    <lineage>
        <taxon>Bacteria</taxon>
        <taxon>Bacillati</taxon>
        <taxon>Bacillota</taxon>
        <taxon>Bacilli</taxon>
        <taxon>Lactobacillales</taxon>
        <taxon>Lactobacillaceae</taxon>
        <taxon>Limosilactobacillus</taxon>
    </lineage>
</organism>
<accession>A0A256VG89</accession>
<dbReference type="GO" id="GO:0000725">
    <property type="term" value="P:recombinational repair"/>
    <property type="evidence" value="ECO:0007669"/>
    <property type="project" value="TreeGrafter"/>
</dbReference>
<comment type="caution">
    <text evidence="2">The sequence shown here is derived from an EMBL/GenBank/DDBJ whole genome shotgun (WGS) entry which is preliminary data.</text>
</comment>
<dbReference type="SUPFAM" id="SSF52540">
    <property type="entry name" value="P-loop containing nucleoside triphosphate hydrolases"/>
    <property type="match status" value="1"/>
</dbReference>
<dbReference type="InterPro" id="IPR027351">
    <property type="entry name" value="(+)RNA_virus_helicase_core_dom"/>
</dbReference>
<dbReference type="Pfam" id="PF01443">
    <property type="entry name" value="Viral_helicase1"/>
    <property type="match status" value="1"/>
</dbReference>
<name>A0A256VG89_LIMRT</name>
<dbReference type="EMBL" id="NGQC01000052">
    <property type="protein sequence ID" value="OYT02601.1"/>
    <property type="molecule type" value="Genomic_DNA"/>
</dbReference>
<dbReference type="PANTHER" id="PTHR11070">
    <property type="entry name" value="UVRD / RECB / PCRA DNA HELICASE FAMILY MEMBER"/>
    <property type="match status" value="1"/>
</dbReference>